<keyword evidence="3" id="KW-1185">Reference proteome</keyword>
<evidence type="ECO:0000313" key="3">
    <source>
        <dbReference type="Proteomes" id="UP001501866"/>
    </source>
</evidence>
<proteinExistence type="predicted"/>
<feature type="region of interest" description="Disordered" evidence="1">
    <location>
        <begin position="47"/>
        <end position="104"/>
    </location>
</feature>
<evidence type="ECO:0000313" key="2">
    <source>
        <dbReference type="EMBL" id="GAA3179280.1"/>
    </source>
</evidence>
<protein>
    <submittedName>
        <fullName evidence="2">Uncharacterized protein</fullName>
    </submittedName>
</protein>
<evidence type="ECO:0000256" key="1">
    <source>
        <dbReference type="SAM" id="MobiDB-lite"/>
    </source>
</evidence>
<name>A0ABP6PIC3_9ACTN</name>
<gene>
    <name evidence="2" type="ORF">GCM10010451_30480</name>
</gene>
<dbReference type="Proteomes" id="UP001501866">
    <property type="component" value="Unassembled WGS sequence"/>
</dbReference>
<sequence>MLVGVPTPGQSPESDPGHTQAGTAEMPLLHERRHYWPEPAVWGPVDNGFPTVPAGGRGDAVRPADTTVRARGGTRPPTVRPAVRQGTPPAAGGIRSPANDVTQR</sequence>
<accession>A0ABP6PIC3</accession>
<feature type="region of interest" description="Disordered" evidence="1">
    <location>
        <begin position="1"/>
        <end position="24"/>
    </location>
</feature>
<reference evidence="3" key="1">
    <citation type="journal article" date="2019" name="Int. J. Syst. Evol. Microbiol.">
        <title>The Global Catalogue of Microorganisms (GCM) 10K type strain sequencing project: providing services to taxonomists for standard genome sequencing and annotation.</title>
        <authorList>
            <consortium name="The Broad Institute Genomics Platform"/>
            <consortium name="The Broad Institute Genome Sequencing Center for Infectious Disease"/>
            <person name="Wu L."/>
            <person name="Ma J."/>
        </authorList>
    </citation>
    <scope>NUCLEOTIDE SEQUENCE [LARGE SCALE GENOMIC DNA]</scope>
    <source>
        <strain evidence="3">JCM 9095</strain>
    </source>
</reference>
<comment type="caution">
    <text evidence="2">The sequence shown here is derived from an EMBL/GenBank/DDBJ whole genome shotgun (WGS) entry which is preliminary data.</text>
</comment>
<organism evidence="2 3">
    <name type="scientific">Streptomyces virens</name>
    <dbReference type="NCBI Taxonomy" id="285572"/>
    <lineage>
        <taxon>Bacteria</taxon>
        <taxon>Bacillati</taxon>
        <taxon>Actinomycetota</taxon>
        <taxon>Actinomycetes</taxon>
        <taxon>Kitasatosporales</taxon>
        <taxon>Streptomycetaceae</taxon>
        <taxon>Streptomyces</taxon>
    </lineage>
</organism>
<dbReference type="EMBL" id="BAAAUH010000019">
    <property type="protein sequence ID" value="GAA3179280.1"/>
    <property type="molecule type" value="Genomic_DNA"/>
</dbReference>